<dbReference type="GO" id="GO:0005524">
    <property type="term" value="F:ATP binding"/>
    <property type="evidence" value="ECO:0007669"/>
    <property type="project" value="UniProtKB-KW"/>
</dbReference>
<evidence type="ECO:0000256" key="1">
    <source>
        <dbReference type="ARBA" id="ARBA00022701"/>
    </source>
</evidence>
<dbReference type="Proteomes" id="UP001195914">
    <property type="component" value="Unassembled WGS sequence"/>
</dbReference>
<organism evidence="8 9">
    <name type="scientific">Babesia divergens</name>
    <dbReference type="NCBI Taxonomy" id="32595"/>
    <lineage>
        <taxon>Eukaryota</taxon>
        <taxon>Sar</taxon>
        <taxon>Alveolata</taxon>
        <taxon>Apicomplexa</taxon>
        <taxon>Aconoidasida</taxon>
        <taxon>Piroplasmida</taxon>
        <taxon>Babesiidae</taxon>
        <taxon>Babesia</taxon>
    </lineage>
</organism>
<name>A0AAD9LI81_BABDI</name>
<feature type="coiled-coil region" evidence="6">
    <location>
        <begin position="996"/>
        <end position="1061"/>
    </location>
</feature>
<dbReference type="InterPro" id="IPR044986">
    <property type="entry name" value="KIF15/KIN-12"/>
</dbReference>
<dbReference type="SUPFAM" id="SSF57997">
    <property type="entry name" value="Tropomyosin"/>
    <property type="match status" value="1"/>
</dbReference>
<keyword evidence="1" id="KW-0493">Microtubule</keyword>
<evidence type="ECO:0000256" key="2">
    <source>
        <dbReference type="ARBA" id="ARBA00022741"/>
    </source>
</evidence>
<keyword evidence="3" id="KW-0067">ATP-binding</keyword>
<keyword evidence="4 6" id="KW-0175">Coiled coil</keyword>
<dbReference type="EMBL" id="JAHBMH010000033">
    <property type="protein sequence ID" value="KAK1937341.1"/>
    <property type="molecule type" value="Genomic_DNA"/>
</dbReference>
<evidence type="ECO:0000256" key="6">
    <source>
        <dbReference type="SAM" id="Coils"/>
    </source>
</evidence>
<keyword evidence="5" id="KW-0505">Motor protein</keyword>
<feature type="coiled-coil region" evidence="6">
    <location>
        <begin position="793"/>
        <end position="901"/>
    </location>
</feature>
<reference evidence="8" key="1">
    <citation type="journal article" date="2014" name="Nucleic Acids Res.">
        <title>The evolutionary dynamics of variant antigen genes in Babesia reveal a history of genomic innovation underlying host-parasite interaction.</title>
        <authorList>
            <person name="Jackson A.P."/>
            <person name="Otto T.D."/>
            <person name="Darby A."/>
            <person name="Ramaprasad A."/>
            <person name="Xia D."/>
            <person name="Echaide I.E."/>
            <person name="Farber M."/>
            <person name="Gahlot S."/>
            <person name="Gamble J."/>
            <person name="Gupta D."/>
            <person name="Gupta Y."/>
            <person name="Jackson L."/>
            <person name="Malandrin L."/>
            <person name="Malas T.B."/>
            <person name="Moussa E."/>
            <person name="Nair M."/>
            <person name="Reid A.J."/>
            <person name="Sanders M."/>
            <person name="Sharma J."/>
            <person name="Tracey A."/>
            <person name="Quail M.A."/>
            <person name="Weir W."/>
            <person name="Wastling J.M."/>
            <person name="Hall N."/>
            <person name="Willadsen P."/>
            <person name="Lingelbach K."/>
            <person name="Shiels B."/>
            <person name="Tait A."/>
            <person name="Berriman M."/>
            <person name="Allred D.R."/>
            <person name="Pain A."/>
        </authorList>
    </citation>
    <scope>NUCLEOTIDE SEQUENCE</scope>
    <source>
        <strain evidence="8">1802A</strain>
    </source>
</reference>
<reference evidence="8" key="2">
    <citation type="submission" date="2021-05" db="EMBL/GenBank/DDBJ databases">
        <authorList>
            <person name="Pain A."/>
        </authorList>
    </citation>
    <scope>NUCLEOTIDE SEQUENCE</scope>
    <source>
        <strain evidence="8">1802A</strain>
    </source>
</reference>
<evidence type="ECO:0000313" key="9">
    <source>
        <dbReference type="Proteomes" id="UP001195914"/>
    </source>
</evidence>
<dbReference type="AlphaFoldDB" id="A0AAD9LI81"/>
<protein>
    <submittedName>
        <fullName evidence="8">Uncharacterized protein</fullName>
    </submittedName>
</protein>
<keyword evidence="2" id="KW-0547">Nucleotide-binding</keyword>
<sequence>MGRETTYPNPEHRGYTSLARQPVGNDYHGVENGNIDHLRNDYIKNADMRVDYPRGDYTSTAGMPYNYTHNGPGVDVYRKGDMFEDCATFVREACSDIFGKMELQKFERNPYRSRYLNTPECEIMLTKHCQRLLHSYYDRAEALCSNIFYGGLTHMSFDEISASGLASNDHMSTITTLSILARYYKIGYFLPQTVDSSSSTANLLTYVLNVIRAIYAAAWSSSAGVSAPAKWNSVDVARRFYALLGRGVWQSTPEGDDLFPSLDRRVAQRICLLYALCLHLLDVILSNSPDSVEDFLGGDCDLYDTIGCVACCFVEQAVRSGDRAGYMIPGSDLPEDRLAPDIEDRKAIFSKHWSVLSGLLSCGVRFGNSDLLVKGVKALCNMLESSNSGRSLLLWAYCVYVRLCPTELSQNTYSIPRILFEYMTKCRSVLQLKAVTNALAVCMRDPGFARYADDRMNPQKTFATFVLHSCNLIHNKMDDLAVPILQMLHLLFDTCPKTLPDISSTMSGAAGLLERYSDTVGNAVETFLNVATLSLGPIQVIMALIMRRVLLRSDVTKSLTGDLRAKFVKHLLAMVGFRKPSGVTPMDATSLVSKVALLDGFVQAGGLPDLVAAMKDVNAKQLRLVALHTSSVSCEFLHKSLCIGDIATKLVAYDALAGYRSDTMDAGTFVLCALCSAVKMCPGVSALLREYACTYASMSEYHGAGNFPSEAKFLRAISNDSALVDPARSLRAAALLSVHAIMSSIHMSSEACKQNLIHSLLCPEGASDQPHYELVAKYKAQLAFHRKEVVRSHARLDAQAQELQQHKAAAAKQLELMKDECAAKVERSRTDLATVQSQLSSAASQAQQLDRECAKLRTQVQELDQALRQVSAEKSHISDSLREANLNRDRLKSEVAGLQGQLEQRDKSISQLRSVESDNTRLNHEVGDLTAQVERVYRMLISLMSKHKQLESELSRSKEENEQTTHQLRDRQLQVDDLSSKCRNHEHTISSLRSAKDISDGEIERLRRELQSLETRLHKTTEDLDLLQGRFTQTSQSLQSYEDQNRRLNEQLQRCESQLRQRGEHLSTIYSTFQDKKPY</sequence>
<evidence type="ECO:0000313" key="8">
    <source>
        <dbReference type="EMBL" id="KAK1937341.1"/>
    </source>
</evidence>
<comment type="caution">
    <text evidence="8">The sequence shown here is derived from an EMBL/GenBank/DDBJ whole genome shotgun (WGS) entry which is preliminary data.</text>
</comment>
<keyword evidence="9" id="KW-1185">Reference proteome</keyword>
<feature type="coiled-coil region" evidence="6">
    <location>
        <begin position="940"/>
        <end position="967"/>
    </location>
</feature>
<evidence type="ECO:0000256" key="5">
    <source>
        <dbReference type="ARBA" id="ARBA00023175"/>
    </source>
</evidence>
<accession>A0AAD9LI81</accession>
<dbReference type="PANTHER" id="PTHR37739:SF8">
    <property type="entry name" value="KINESIN-LIKE PROTEIN KIN-12D"/>
    <property type="match status" value="1"/>
</dbReference>
<dbReference type="GO" id="GO:0005874">
    <property type="term" value="C:microtubule"/>
    <property type="evidence" value="ECO:0007669"/>
    <property type="project" value="UniProtKB-KW"/>
</dbReference>
<gene>
    <name evidence="8" type="ORF">X943_001089</name>
</gene>
<dbReference type="Gene3D" id="1.10.287.1490">
    <property type="match status" value="1"/>
</dbReference>
<proteinExistence type="predicted"/>
<dbReference type="PANTHER" id="PTHR37739">
    <property type="entry name" value="KINESIN-LIKE PROTEIN KIN-12D"/>
    <property type="match status" value="1"/>
</dbReference>
<evidence type="ECO:0000256" key="4">
    <source>
        <dbReference type="ARBA" id="ARBA00023054"/>
    </source>
</evidence>
<evidence type="ECO:0000256" key="7">
    <source>
        <dbReference type="SAM" id="MobiDB-lite"/>
    </source>
</evidence>
<feature type="region of interest" description="Disordered" evidence="7">
    <location>
        <begin position="1"/>
        <end position="31"/>
    </location>
</feature>
<evidence type="ECO:0000256" key="3">
    <source>
        <dbReference type="ARBA" id="ARBA00022840"/>
    </source>
</evidence>